<dbReference type="InterPro" id="IPR027417">
    <property type="entry name" value="P-loop_NTPase"/>
</dbReference>
<dbReference type="SUPFAM" id="SSF52540">
    <property type="entry name" value="P-loop containing nucleoside triphosphate hydrolases"/>
    <property type="match status" value="1"/>
</dbReference>
<evidence type="ECO:0000259" key="4">
    <source>
        <dbReference type="Pfam" id="PF22977"/>
    </source>
</evidence>
<gene>
    <name evidence="5" type="ORF">KME15_09825</name>
</gene>
<evidence type="ECO:0000256" key="2">
    <source>
        <dbReference type="ARBA" id="ARBA00022840"/>
    </source>
</evidence>
<dbReference type="Gene3D" id="3.40.50.300">
    <property type="entry name" value="P-loop containing nucleotide triphosphate hydrolases"/>
    <property type="match status" value="1"/>
</dbReference>
<feature type="domain" description="ATPase AAA-type core" evidence="3">
    <location>
        <begin position="290"/>
        <end position="355"/>
    </location>
</feature>
<dbReference type="EMBL" id="JAHHHD010000008">
    <property type="protein sequence ID" value="MBW4658963.1"/>
    <property type="molecule type" value="Genomic_DNA"/>
</dbReference>
<dbReference type="Pfam" id="PF22977">
    <property type="entry name" value="WHD"/>
    <property type="match status" value="1"/>
</dbReference>
<protein>
    <submittedName>
        <fullName evidence="5">ATP-binding protein</fullName>
    </submittedName>
</protein>
<dbReference type="InterPro" id="IPR054472">
    <property type="entry name" value="WHD"/>
</dbReference>
<name>A0A951QA03_9CYAN</name>
<evidence type="ECO:0000256" key="1">
    <source>
        <dbReference type="ARBA" id="ARBA00022741"/>
    </source>
</evidence>
<dbReference type="InterPro" id="IPR050168">
    <property type="entry name" value="AAA_ATPase_domain"/>
</dbReference>
<dbReference type="PANTHER" id="PTHR23077">
    <property type="entry name" value="AAA-FAMILY ATPASE"/>
    <property type="match status" value="1"/>
</dbReference>
<organism evidence="5 6">
    <name type="scientific">Drouetiella hepatica Uher 2000/2452</name>
    <dbReference type="NCBI Taxonomy" id="904376"/>
    <lineage>
        <taxon>Bacteria</taxon>
        <taxon>Bacillati</taxon>
        <taxon>Cyanobacteriota</taxon>
        <taxon>Cyanophyceae</taxon>
        <taxon>Oculatellales</taxon>
        <taxon>Oculatellaceae</taxon>
        <taxon>Drouetiella</taxon>
    </lineage>
</organism>
<dbReference type="Proteomes" id="UP000757435">
    <property type="component" value="Unassembled WGS sequence"/>
</dbReference>
<evidence type="ECO:0000259" key="3">
    <source>
        <dbReference type="Pfam" id="PF00004"/>
    </source>
</evidence>
<feature type="domain" description="Winged helix" evidence="4">
    <location>
        <begin position="7"/>
        <end position="219"/>
    </location>
</feature>
<sequence>MPLDSADSFIDNWAYLKAELQRIDRILMLAIARQKKETKDVDRIAQSKADRATSHWWKGVVSLEGNAAYDEYRQPSQAAAKPSQQQQLEQRIRASRQKGVVLALPALSDRLQLTSFEKNLVLMSLAPELNRRYAKLYRFLRTEETAVKTDLPSLDLVLRLFCRNDVEWRSARNRLLEDSPLNRYQLLQLLPTPEETLLNSSLKLEETLLNYLVSEQPTLEALEGLLNQRRSIPTAPSSYLKQTVAVVEWQDLILPTPLLNTLQYSVQRLQGYTQVEKLWHFQPQSTGIVLLLSGSAGTGKTIAAQAIAHSLQTPLFQVNLAQVPSENYPQLLQDISTQAPIVLLLDAAQLWLGRSSKLDSAALHQFFNQRHHQPALTLLSVPLSCVIPADWRSHIDQTLSFPLPSERDRLQLWKRAFPPQVPIATDIDWQTLAQQLSLTGGEIGAIAQDTILYAAAIESPKVSMEHLLSVLAQRGIALKRKELKAKSSASD</sequence>
<comment type="caution">
    <text evidence="5">The sequence shown here is derived from an EMBL/GenBank/DDBJ whole genome shotgun (WGS) entry which is preliminary data.</text>
</comment>
<dbReference type="GO" id="GO:0005524">
    <property type="term" value="F:ATP binding"/>
    <property type="evidence" value="ECO:0007669"/>
    <property type="project" value="UniProtKB-KW"/>
</dbReference>
<reference evidence="5" key="2">
    <citation type="journal article" date="2022" name="Microbiol. Resour. Announc.">
        <title>Metagenome Sequencing to Explore Phylogenomics of Terrestrial Cyanobacteria.</title>
        <authorList>
            <person name="Ward R.D."/>
            <person name="Stajich J.E."/>
            <person name="Johansen J.R."/>
            <person name="Huntemann M."/>
            <person name="Clum A."/>
            <person name="Foster B."/>
            <person name="Foster B."/>
            <person name="Roux S."/>
            <person name="Palaniappan K."/>
            <person name="Varghese N."/>
            <person name="Mukherjee S."/>
            <person name="Reddy T.B.K."/>
            <person name="Daum C."/>
            <person name="Copeland A."/>
            <person name="Chen I.A."/>
            <person name="Ivanova N.N."/>
            <person name="Kyrpides N.C."/>
            <person name="Shapiro N."/>
            <person name="Eloe-Fadrosh E.A."/>
            <person name="Pietrasiak N."/>
        </authorList>
    </citation>
    <scope>NUCLEOTIDE SEQUENCE</scope>
    <source>
        <strain evidence="5">UHER 2000/2452</strain>
    </source>
</reference>
<proteinExistence type="predicted"/>
<keyword evidence="2 5" id="KW-0067">ATP-binding</keyword>
<accession>A0A951QA03</accession>
<dbReference type="PANTHER" id="PTHR23077:SF171">
    <property type="entry name" value="NUCLEAR VALOSIN-CONTAINING PROTEIN-LIKE"/>
    <property type="match status" value="1"/>
</dbReference>
<dbReference type="AlphaFoldDB" id="A0A951QA03"/>
<keyword evidence="1" id="KW-0547">Nucleotide-binding</keyword>
<dbReference type="InterPro" id="IPR003959">
    <property type="entry name" value="ATPase_AAA_core"/>
</dbReference>
<reference evidence="5" key="1">
    <citation type="submission" date="2021-05" db="EMBL/GenBank/DDBJ databases">
        <authorList>
            <person name="Pietrasiak N."/>
            <person name="Ward R."/>
            <person name="Stajich J.E."/>
            <person name="Kurbessoian T."/>
        </authorList>
    </citation>
    <scope>NUCLEOTIDE SEQUENCE</scope>
    <source>
        <strain evidence="5">UHER 2000/2452</strain>
    </source>
</reference>
<dbReference type="Pfam" id="PF00004">
    <property type="entry name" value="AAA"/>
    <property type="match status" value="1"/>
</dbReference>
<evidence type="ECO:0000313" key="5">
    <source>
        <dbReference type="EMBL" id="MBW4658963.1"/>
    </source>
</evidence>
<evidence type="ECO:0000313" key="6">
    <source>
        <dbReference type="Proteomes" id="UP000757435"/>
    </source>
</evidence>
<dbReference type="GO" id="GO:0016887">
    <property type="term" value="F:ATP hydrolysis activity"/>
    <property type="evidence" value="ECO:0007669"/>
    <property type="project" value="InterPro"/>
</dbReference>